<evidence type="ECO:0000256" key="5">
    <source>
        <dbReference type="ARBA" id="ARBA00022840"/>
    </source>
</evidence>
<feature type="binding site" evidence="6">
    <location>
        <position position="1187"/>
    </location>
    <ligand>
        <name>ATP</name>
        <dbReference type="ChEBI" id="CHEBI:30616"/>
    </ligand>
</feature>
<dbReference type="GO" id="GO:0005524">
    <property type="term" value="F:ATP binding"/>
    <property type="evidence" value="ECO:0007669"/>
    <property type="project" value="UniProtKB-UniRule"/>
</dbReference>
<keyword evidence="2" id="KW-0808">Transferase</keyword>
<comment type="similarity">
    <text evidence="1">Belongs to the protein kinase superfamily. STE Ser/Thr protein kinase family. MAP kinase kinase kinase subfamily.</text>
</comment>
<feature type="region of interest" description="Disordered" evidence="7">
    <location>
        <begin position="621"/>
        <end position="647"/>
    </location>
</feature>
<feature type="region of interest" description="Disordered" evidence="7">
    <location>
        <begin position="1031"/>
        <end position="1070"/>
    </location>
</feature>
<dbReference type="GO" id="GO:0030968">
    <property type="term" value="P:endoplasmic reticulum unfolded protein response"/>
    <property type="evidence" value="ECO:0007669"/>
    <property type="project" value="EnsemblFungi"/>
</dbReference>
<feature type="compositionally biased region" description="Polar residues" evidence="7">
    <location>
        <begin position="781"/>
        <end position="795"/>
    </location>
</feature>
<dbReference type="GO" id="GO:0060237">
    <property type="term" value="P:regulation of fungal-type cell wall organization"/>
    <property type="evidence" value="ECO:0007669"/>
    <property type="project" value="EnsemblFungi"/>
</dbReference>
<dbReference type="Pfam" id="PF00069">
    <property type="entry name" value="Pkinase"/>
    <property type="match status" value="1"/>
</dbReference>
<reference evidence="9 10" key="1">
    <citation type="submission" date="2014-12" db="EMBL/GenBank/DDBJ databases">
        <authorList>
            <person name="Neuveglise Cecile"/>
        </authorList>
    </citation>
    <scope>NUCLEOTIDE SEQUENCE [LARGE SCALE GENOMIC DNA]</scope>
    <source>
        <strain evidence="9 10">CBS 12615</strain>
    </source>
</reference>
<feature type="region of interest" description="Disordered" evidence="7">
    <location>
        <begin position="114"/>
        <end position="144"/>
    </location>
</feature>
<dbReference type="GO" id="GO:0010447">
    <property type="term" value="P:response to acidic pH"/>
    <property type="evidence" value="ECO:0007669"/>
    <property type="project" value="EnsemblFungi"/>
</dbReference>
<feature type="compositionally biased region" description="Polar residues" evidence="7">
    <location>
        <begin position="404"/>
        <end position="419"/>
    </location>
</feature>
<dbReference type="InterPro" id="IPR008271">
    <property type="entry name" value="Ser/Thr_kinase_AS"/>
</dbReference>
<evidence type="ECO:0000256" key="1">
    <source>
        <dbReference type="ARBA" id="ARBA00006529"/>
    </source>
</evidence>
<evidence type="ECO:0000256" key="4">
    <source>
        <dbReference type="ARBA" id="ARBA00022777"/>
    </source>
</evidence>
<dbReference type="PROSITE" id="PS00107">
    <property type="entry name" value="PROTEIN_KINASE_ATP"/>
    <property type="match status" value="1"/>
</dbReference>
<dbReference type="HOGENOM" id="CLU_002516_0_0_1"/>
<dbReference type="PROSITE" id="PS00108">
    <property type="entry name" value="PROTEIN_KINASE_ST"/>
    <property type="match status" value="1"/>
</dbReference>
<sequence>MAFLKKKLSNVNYSSNRSRSGSAASSNKVSLGSPSTPNSPDIKIPELPPKIPLENSGGVKNTTTTAAASTTTTNPFGENLHPGQQQPAGSNGDFTFEDFSNHENRTVAGASTVHHSGIPETGVQTPWNSRKSSSTDIGNGNRNGNHSSGKLLYSWDVTNPEEWSMLRVLSWLKLNDFDASWMAYFRKRHLHGHRFLKLMAYDNFAQHEPNLSQTKFASYQRFQYILKRTLEQNVVNGHIRTRSDKSTGSRSSSESFKFRTKRKEDDATNNRAISESSVAGHKKTSSELSEERSLPPQYRNHQKTNSASSVYRRSLISLRGSSSSGSQNKVDTAINLKIPSRPSSSLDNPISSERQGTRVSSSPLSPTYTGRFRKQHKSSSSESSIFNTLFGGSNEAEGQYLATDSSVGKPNTLKSTSLENLPLDVPPESPLSITNSRRAPPASADEKGSLWEKLKRKSVQLDTSLTKIPTSEQDTESVGTRTLVNSKTNESEELSLDNLMLEQKYYPIKNPGKSDKYILITKDNRSFIPINVGIITNLDELKDSMALTLGIRHNRYTIHLTDFGCDMGCAIDDELLENMRNNLFHNIPKKFFIKDQMTIKLRPRPVIKNMVGETTAPIKTVKSKGSVKSANSSSIASNDDNSATTSLSDVTSFDDIARASGRAAYPRTPSSYYGAVIPSSNSEIDYWTLKDSQAEDQNLPKDRVRSIGRGSSPGDANVKRMVEAHHSHSFQVIRKKSDDEINFNNRRASPYASADFAPRREAPKPPSGSQSSLISSGPNSTTSSPKAQKLTNRPSVTRKARPPPPQTSWNLHAMGISGATSNGLSSSQSGPSETLINSYTPASTQVLVPQPYTGGNKEGKSVSEDASLSTLYNSWVGRSNTQQSSVNSLVQIPPQLFKRTSTKRIVSSASAADVFDENDVSFAEAPELSDLDGTDTQSDSSTDIIWSNSAKTSGSKLDTDVHIAVHSASTEDVNDDDLAKQLNLDEKPMKKVEGTVSDDQMTLRPSPEIVYQNLERFFPGTDLDIPIVEGVTPPASPQSPKALSPVMPTLQKESPTYEPRSKSSSRLGTPQTMISHTAQEPHESLSVSSKSLKIPKRTKTIRTIAREASEARKTSKTRRLGRKNTKMWGTRVVEVTDKKMVAISKSKNSNGEYKEFAWIKGEMIGKGSFGSVFLGLNVTTGDMVAVKQVEVPKYGSQDETTLNVLEALRSEVSTLQDLDHVNIVQYLGFENKNHFYSLFLEYVAGGSVGSLIRSFGCFEEALVRFLVVQVLRGLSYLHSKGILHRDMKADNLLLDVDGVCKISDFGISKKSSNIYSNSDMTMRGTVFWMAPEMVDTKQGYSAKVDIWSLGCVVLEMFAGKRPWSNLEVVAAMLKIGKFKSAPPIPEDTKKLLSPEARDFLDACFKIDPEERPTAEELLLHPFCRVEESFKFSDTSLATLIRYNDKCNSTKLKTETGRQALENRSA</sequence>
<evidence type="ECO:0000259" key="8">
    <source>
        <dbReference type="PROSITE" id="PS50011"/>
    </source>
</evidence>
<evidence type="ECO:0000256" key="3">
    <source>
        <dbReference type="ARBA" id="ARBA00022741"/>
    </source>
</evidence>
<dbReference type="EMBL" id="LN736367">
    <property type="protein sequence ID" value="CEP63623.1"/>
    <property type="molecule type" value="Genomic_DNA"/>
</dbReference>
<dbReference type="SMART" id="SM00220">
    <property type="entry name" value="S_TKc"/>
    <property type="match status" value="1"/>
</dbReference>
<dbReference type="Proteomes" id="UP000054304">
    <property type="component" value="Unassembled WGS sequence"/>
</dbReference>
<keyword evidence="3 6" id="KW-0547">Nucleotide-binding</keyword>
<feature type="compositionally biased region" description="Polar residues" evidence="7">
    <location>
        <begin position="341"/>
        <end position="368"/>
    </location>
</feature>
<feature type="compositionally biased region" description="Low complexity" evidence="7">
    <location>
        <begin position="62"/>
        <end position="73"/>
    </location>
</feature>
<feature type="compositionally biased region" description="Low complexity" evidence="7">
    <location>
        <begin position="767"/>
        <end position="780"/>
    </location>
</feature>
<feature type="domain" description="Protein kinase" evidence="8">
    <location>
        <begin position="1158"/>
        <end position="1423"/>
    </location>
</feature>
<dbReference type="InterPro" id="IPR011009">
    <property type="entry name" value="Kinase-like_dom_sf"/>
</dbReference>
<dbReference type="InterPro" id="IPR050538">
    <property type="entry name" value="MAP_kinase_kinase_kinase"/>
</dbReference>
<keyword evidence="10" id="KW-1185">Reference proteome</keyword>
<dbReference type="STRING" id="1245769.A0A0C7NDB8"/>
<accession>A0A0C7NDB8</accession>
<dbReference type="SUPFAM" id="SSF56112">
    <property type="entry name" value="Protein kinase-like (PK-like)"/>
    <property type="match status" value="1"/>
</dbReference>
<dbReference type="InterPro" id="IPR017441">
    <property type="entry name" value="Protein_kinase_ATP_BS"/>
</dbReference>
<dbReference type="PANTHER" id="PTHR48016:SF48">
    <property type="entry name" value="SERINE_THREONINE-PROTEIN KINASE BCK1_SLK1_SSP31"/>
    <property type="match status" value="1"/>
</dbReference>
<dbReference type="GO" id="GO:0030010">
    <property type="term" value="P:establishment of cell polarity"/>
    <property type="evidence" value="ECO:0007669"/>
    <property type="project" value="EnsemblFungi"/>
</dbReference>
<feature type="region of interest" description="Disordered" evidence="7">
    <location>
        <begin position="237"/>
        <end position="384"/>
    </location>
</feature>
<feature type="compositionally biased region" description="Polar residues" evidence="7">
    <location>
        <begin position="82"/>
        <end position="93"/>
    </location>
</feature>
<evidence type="ECO:0000256" key="6">
    <source>
        <dbReference type="PROSITE-ProRule" id="PRU10141"/>
    </source>
</evidence>
<dbReference type="OrthoDB" id="266718at2759"/>
<feature type="region of interest" description="Disordered" evidence="7">
    <location>
        <begin position="749"/>
        <end position="837"/>
    </location>
</feature>
<organism evidence="9 10">
    <name type="scientific">Lachancea lanzarotensis</name>
    <dbReference type="NCBI Taxonomy" id="1245769"/>
    <lineage>
        <taxon>Eukaryota</taxon>
        <taxon>Fungi</taxon>
        <taxon>Dikarya</taxon>
        <taxon>Ascomycota</taxon>
        <taxon>Saccharomycotina</taxon>
        <taxon>Saccharomycetes</taxon>
        <taxon>Saccharomycetales</taxon>
        <taxon>Saccharomycetaceae</taxon>
        <taxon>Lachancea</taxon>
    </lineage>
</organism>
<evidence type="ECO:0000313" key="9">
    <source>
        <dbReference type="EMBL" id="CEP63623.1"/>
    </source>
</evidence>
<feature type="region of interest" description="Disordered" evidence="7">
    <location>
        <begin position="404"/>
        <end position="449"/>
    </location>
</feature>
<keyword evidence="4" id="KW-0418">Kinase</keyword>
<feature type="region of interest" description="Disordered" evidence="7">
    <location>
        <begin position="1"/>
        <end position="94"/>
    </location>
</feature>
<feature type="region of interest" description="Disordered" evidence="7">
    <location>
        <begin position="695"/>
        <end position="716"/>
    </location>
</feature>
<evidence type="ECO:0000256" key="2">
    <source>
        <dbReference type="ARBA" id="ARBA00022679"/>
    </source>
</evidence>
<feature type="compositionally biased region" description="Low complexity" evidence="7">
    <location>
        <begin position="623"/>
        <end position="643"/>
    </location>
</feature>
<dbReference type="FunFam" id="1.10.510.10:FF:000182">
    <property type="entry name" value="MAP kinase kinase kinase mkh1"/>
    <property type="match status" value="1"/>
</dbReference>
<dbReference type="Gene3D" id="1.10.510.10">
    <property type="entry name" value="Transferase(Phosphotransferase) domain 1"/>
    <property type="match status" value="1"/>
</dbReference>
<dbReference type="RefSeq" id="XP_022629836.1">
    <property type="nucleotide sequence ID" value="XM_022771236.1"/>
</dbReference>
<dbReference type="FunFam" id="3.30.200.20:FF:000387">
    <property type="entry name" value="Serine/threonine-protein kinase STE11"/>
    <property type="match status" value="1"/>
</dbReference>
<dbReference type="GeneID" id="34687139"/>
<dbReference type="GO" id="GO:0000196">
    <property type="term" value="P:cell integrity MAPK cascade"/>
    <property type="evidence" value="ECO:0007669"/>
    <property type="project" value="EnsemblFungi"/>
</dbReference>
<gene>
    <name evidence="9" type="ORF">LALA0_S08e06854g</name>
</gene>
<dbReference type="GO" id="GO:0000425">
    <property type="term" value="P:pexophagy"/>
    <property type="evidence" value="ECO:0007669"/>
    <property type="project" value="EnsemblFungi"/>
</dbReference>
<feature type="compositionally biased region" description="Low complexity" evidence="7">
    <location>
        <begin position="312"/>
        <end position="326"/>
    </location>
</feature>
<proteinExistence type="inferred from homology"/>
<feature type="compositionally biased region" description="Polar residues" evidence="7">
    <location>
        <begin position="122"/>
        <end position="137"/>
    </location>
</feature>
<feature type="compositionally biased region" description="Low complexity" evidence="7">
    <location>
        <begin position="9"/>
        <end position="30"/>
    </location>
</feature>
<evidence type="ECO:0000313" key="10">
    <source>
        <dbReference type="Proteomes" id="UP000054304"/>
    </source>
</evidence>
<dbReference type="GO" id="GO:0004709">
    <property type="term" value="F:MAP kinase kinase kinase activity"/>
    <property type="evidence" value="ECO:0007669"/>
    <property type="project" value="EnsemblFungi"/>
</dbReference>
<dbReference type="PANTHER" id="PTHR48016">
    <property type="entry name" value="MAP KINASE KINASE KINASE SSK2-RELATED-RELATED"/>
    <property type="match status" value="1"/>
</dbReference>
<keyword evidence="5 6" id="KW-0067">ATP-binding</keyword>
<name>A0A0C7NDB8_9SACH</name>
<dbReference type="InterPro" id="IPR000719">
    <property type="entry name" value="Prot_kinase_dom"/>
</dbReference>
<dbReference type="PROSITE" id="PS50011">
    <property type="entry name" value="PROTEIN_KINASE_DOM"/>
    <property type="match status" value="1"/>
</dbReference>
<evidence type="ECO:0000256" key="7">
    <source>
        <dbReference type="SAM" id="MobiDB-lite"/>
    </source>
</evidence>
<feature type="compositionally biased region" description="Low complexity" evidence="7">
    <location>
        <begin position="817"/>
        <end position="832"/>
    </location>
</feature>
<protein>
    <submittedName>
        <fullName evidence="9">LALA0S08e06854g1_1</fullName>
    </submittedName>
</protein>